<name>A0ACA9ASP0_9CAUD</name>
<evidence type="ECO:0000313" key="2">
    <source>
        <dbReference type="Proteomes" id="UP000545774"/>
    </source>
</evidence>
<protein>
    <submittedName>
        <fullName evidence="1">Phage head maturation protease</fullName>
    </submittedName>
</protein>
<sequence length="183" mass="20490">MTKNMEIRALQTLEKSEDNVVEGYALKFNKESRDLGGFVETIAPDALEGVDLTDVRCFLNHDSTKLLGRTSSGTLELTVDDIGLHFRCELPNTSTGRDAMELVKRGDLNQCSFGFTVANHKWTKDNGIMKRSINKIKSLLEISLVSIPAYDDTDVRVATRSLEEVVNELEKEQLEIELELLGL</sequence>
<keyword evidence="1" id="KW-0378">Hydrolase</keyword>
<organism evidence="1 2">
    <name type="scientific">Enterococcus phage vB_EhiS_268</name>
    <dbReference type="NCBI Taxonomy" id="2736817"/>
    <lineage>
        <taxon>Viruses</taxon>
        <taxon>Duplodnaviria</taxon>
        <taxon>Heunggongvirae</taxon>
        <taxon>Uroviricota</taxon>
        <taxon>Caudoviricetes</taxon>
        <taxon>Delfunavirus</taxon>
        <taxon>Delfunavirus v268</taxon>
    </lineage>
</organism>
<reference evidence="1" key="1">
    <citation type="submission" date="2020-07" db="EMBL/GenBank/DDBJ databases">
        <authorList>
            <person name="Ladero V."/>
        </authorList>
    </citation>
    <scope>NUCLEOTIDE SEQUENCE</scope>
</reference>
<keyword evidence="1" id="KW-0645">Protease</keyword>
<dbReference type="Proteomes" id="UP000545774">
    <property type="component" value="Unassembled WGS sequence"/>
</dbReference>
<accession>A0ACA9ASP0</accession>
<keyword evidence="2" id="KW-1185">Reference proteome</keyword>
<comment type="caution">
    <text evidence="1">The sequence shown here is derived from an EMBL/GenBank/DDBJ whole genome shotgun (WGS) entry which is preliminary data.</text>
</comment>
<dbReference type="EMBL" id="CAJDKB010000002">
    <property type="protein sequence ID" value="CAD0299651.1"/>
    <property type="molecule type" value="Genomic_DNA"/>
</dbReference>
<evidence type="ECO:0000313" key="1">
    <source>
        <dbReference type="EMBL" id="CAD0299651.1"/>
    </source>
</evidence>
<proteinExistence type="predicted"/>